<dbReference type="GO" id="GO:0030677">
    <property type="term" value="C:ribonuclease P complex"/>
    <property type="evidence" value="ECO:0007669"/>
    <property type="project" value="InterPro"/>
</dbReference>
<evidence type="ECO:0000313" key="3">
    <source>
        <dbReference type="EMBL" id="PNH12417.1"/>
    </source>
</evidence>
<evidence type="ECO:0000256" key="2">
    <source>
        <dbReference type="ARBA" id="ARBA00006181"/>
    </source>
</evidence>
<protein>
    <submittedName>
        <fullName evidence="3">Ribonuclease P protein subunit p29</fullName>
    </submittedName>
</protein>
<dbReference type="GO" id="GO:0033204">
    <property type="term" value="F:ribonuclease P RNA binding"/>
    <property type="evidence" value="ECO:0007669"/>
    <property type="project" value="InterPro"/>
</dbReference>
<comment type="subcellular location">
    <subcellularLocation>
        <location evidence="1">Nucleus</location>
    </subcellularLocation>
</comment>
<comment type="similarity">
    <text evidence="2">Belongs to the eukaryotic/archaeal RNase P protein component 1 family.</text>
</comment>
<comment type="caution">
    <text evidence="3">The sequence shown here is derived from an EMBL/GenBank/DDBJ whole genome shotgun (WGS) entry which is preliminary data.</text>
</comment>
<sequence>VDTSSGQLDFRWLLRPAAAADCCHYGLMLAEAAGLPGSVVDEARRRNSSYSAKLRTNVARRATQRQPHSTPRSMPSYQAMLRIHQLWRQYTFSLLRGTAASPGGGSCDPNGAASSIAEQLGPQMDLHGALVTVVQHRNPQIVGISGVVLQHSTTALHVVAPDNRLRVVPLKGGTVEYAVNGASLQLAS</sequence>
<feature type="non-terminal residue" evidence="3">
    <location>
        <position position="1"/>
    </location>
</feature>
<dbReference type="AlphaFoldDB" id="A0A2J8AIS5"/>
<gene>
    <name evidence="3" type="ORF">TSOC_000671</name>
</gene>
<keyword evidence="4" id="KW-1185">Reference proteome</keyword>
<reference evidence="3 4" key="1">
    <citation type="journal article" date="2017" name="Mol. Biol. Evol.">
        <title>The 4-celled Tetrabaena socialis nuclear genome reveals the essential components for genetic control of cell number at the origin of multicellularity in the volvocine lineage.</title>
        <authorList>
            <person name="Featherston J."/>
            <person name="Arakaki Y."/>
            <person name="Hanschen E.R."/>
            <person name="Ferris P.J."/>
            <person name="Michod R.E."/>
            <person name="Olson B.J.S.C."/>
            <person name="Nozaki H."/>
            <person name="Durand P.M."/>
        </authorList>
    </citation>
    <scope>NUCLEOTIDE SEQUENCE [LARGE SCALE GENOMIC DNA]</scope>
    <source>
        <strain evidence="3 4">NIES-571</strain>
    </source>
</reference>
<dbReference type="Proteomes" id="UP000236333">
    <property type="component" value="Unassembled WGS sequence"/>
</dbReference>
<dbReference type="OrthoDB" id="124041at2759"/>
<dbReference type="Gene3D" id="2.30.30.210">
    <property type="entry name" value="Ribonuclease P/MRP, subunit p29"/>
    <property type="match status" value="1"/>
</dbReference>
<evidence type="ECO:0000313" key="4">
    <source>
        <dbReference type="Proteomes" id="UP000236333"/>
    </source>
</evidence>
<dbReference type="GO" id="GO:0005634">
    <property type="term" value="C:nucleus"/>
    <property type="evidence" value="ECO:0007669"/>
    <property type="project" value="UniProtKB-SubCell"/>
</dbReference>
<organism evidence="3 4">
    <name type="scientific">Tetrabaena socialis</name>
    <dbReference type="NCBI Taxonomy" id="47790"/>
    <lineage>
        <taxon>Eukaryota</taxon>
        <taxon>Viridiplantae</taxon>
        <taxon>Chlorophyta</taxon>
        <taxon>core chlorophytes</taxon>
        <taxon>Chlorophyceae</taxon>
        <taxon>CS clade</taxon>
        <taxon>Chlamydomonadales</taxon>
        <taxon>Tetrabaenaceae</taxon>
        <taxon>Tetrabaena</taxon>
    </lineage>
</organism>
<dbReference type="PANTHER" id="PTHR13348">
    <property type="entry name" value="RIBONUCLEASE P SUBUNIT P29"/>
    <property type="match status" value="1"/>
</dbReference>
<proteinExistence type="inferred from homology"/>
<accession>A0A2J8AIS5</accession>
<evidence type="ECO:0000256" key="1">
    <source>
        <dbReference type="ARBA" id="ARBA00004123"/>
    </source>
</evidence>
<dbReference type="GO" id="GO:0000172">
    <property type="term" value="C:ribonuclease MRP complex"/>
    <property type="evidence" value="ECO:0007669"/>
    <property type="project" value="InterPro"/>
</dbReference>
<name>A0A2J8AIS5_9CHLO</name>
<dbReference type="InterPro" id="IPR002730">
    <property type="entry name" value="Rpp29/RNP1"/>
</dbReference>
<dbReference type="GO" id="GO:0001682">
    <property type="term" value="P:tRNA 5'-leader removal"/>
    <property type="evidence" value="ECO:0007669"/>
    <property type="project" value="InterPro"/>
</dbReference>
<dbReference type="InterPro" id="IPR023534">
    <property type="entry name" value="Rof/RNase_P-like"/>
</dbReference>
<dbReference type="GO" id="GO:0006364">
    <property type="term" value="P:rRNA processing"/>
    <property type="evidence" value="ECO:0007669"/>
    <property type="project" value="TreeGrafter"/>
</dbReference>
<dbReference type="InterPro" id="IPR016848">
    <property type="entry name" value="RNase_P/MRP_Rpp29-subunit"/>
</dbReference>
<dbReference type="Pfam" id="PF01868">
    <property type="entry name" value="RNase_P-MRP_p29"/>
    <property type="match status" value="1"/>
</dbReference>
<dbReference type="PANTHER" id="PTHR13348:SF0">
    <property type="entry name" value="RIBONUCLEASE P PROTEIN SUBUNIT P29"/>
    <property type="match status" value="1"/>
</dbReference>
<dbReference type="EMBL" id="PGGS01000009">
    <property type="protein sequence ID" value="PNH12417.1"/>
    <property type="molecule type" value="Genomic_DNA"/>
</dbReference>
<dbReference type="SUPFAM" id="SSF101744">
    <property type="entry name" value="Rof/RNase P subunit-like"/>
    <property type="match status" value="1"/>
</dbReference>
<dbReference type="InterPro" id="IPR036980">
    <property type="entry name" value="RNase_P/MRP_Rpp29_sf"/>
</dbReference>